<protein>
    <submittedName>
        <fullName evidence="3">Uncharacterized protein</fullName>
    </submittedName>
</protein>
<feature type="compositionally biased region" description="Basic and acidic residues" evidence="1">
    <location>
        <begin position="214"/>
        <end position="224"/>
    </location>
</feature>
<sequence length="300" mass="31916">MAFFVQIVLQLAFALGFVSAQYQQSYNGTQNSPYYAQQHQQQQVPTSSVEHNQQQMYASSSSSHSVYYGGGGGQQWPSSSSAPQYATGAAMGAAYGIPDYHRQQQQQQYGWPASAAGNVPATTANYNLPYTHSLAASGSGTSSSPYPVAQQRQYSGGAYGSTTSSGGAGTADYGGSSGSHFGGGYGNYGQQQQRYGSDGMLRQHQSNDGPQQIDEQHQWHHPHGDGAIINNHNTDPHYNKNRIGILFPTPASSLAATEHEPASYWADSAAVAVADRLLLVVLLLLALVVLAQQSATAVLF</sequence>
<dbReference type="AlphaFoldDB" id="A0ABD2IHC4"/>
<gene>
    <name evidence="3" type="ORF">niasHT_032502</name>
</gene>
<name>A0ABD2IHC4_9BILA</name>
<feature type="region of interest" description="Disordered" evidence="1">
    <location>
        <begin position="200"/>
        <end position="234"/>
    </location>
</feature>
<organism evidence="3 4">
    <name type="scientific">Heterodera trifolii</name>
    <dbReference type="NCBI Taxonomy" id="157864"/>
    <lineage>
        <taxon>Eukaryota</taxon>
        <taxon>Metazoa</taxon>
        <taxon>Ecdysozoa</taxon>
        <taxon>Nematoda</taxon>
        <taxon>Chromadorea</taxon>
        <taxon>Rhabditida</taxon>
        <taxon>Tylenchina</taxon>
        <taxon>Tylenchomorpha</taxon>
        <taxon>Tylenchoidea</taxon>
        <taxon>Heteroderidae</taxon>
        <taxon>Heteroderinae</taxon>
        <taxon>Heterodera</taxon>
    </lineage>
</organism>
<evidence type="ECO:0000313" key="4">
    <source>
        <dbReference type="Proteomes" id="UP001620626"/>
    </source>
</evidence>
<keyword evidence="2" id="KW-0732">Signal</keyword>
<proteinExistence type="predicted"/>
<comment type="caution">
    <text evidence="3">The sequence shown here is derived from an EMBL/GenBank/DDBJ whole genome shotgun (WGS) entry which is preliminary data.</text>
</comment>
<evidence type="ECO:0000256" key="2">
    <source>
        <dbReference type="SAM" id="SignalP"/>
    </source>
</evidence>
<accession>A0ABD2IHC4</accession>
<evidence type="ECO:0000313" key="3">
    <source>
        <dbReference type="EMBL" id="KAL3079494.1"/>
    </source>
</evidence>
<keyword evidence="4" id="KW-1185">Reference proteome</keyword>
<reference evidence="3 4" key="1">
    <citation type="submission" date="2024-10" db="EMBL/GenBank/DDBJ databases">
        <authorList>
            <person name="Kim D."/>
        </authorList>
    </citation>
    <scope>NUCLEOTIDE SEQUENCE [LARGE SCALE GENOMIC DNA]</scope>
    <source>
        <strain evidence="3">BH-2024</strain>
    </source>
</reference>
<evidence type="ECO:0000256" key="1">
    <source>
        <dbReference type="SAM" id="MobiDB-lite"/>
    </source>
</evidence>
<feature type="region of interest" description="Disordered" evidence="1">
    <location>
        <begin position="35"/>
        <end position="56"/>
    </location>
</feature>
<dbReference type="Proteomes" id="UP001620626">
    <property type="component" value="Unassembled WGS sequence"/>
</dbReference>
<feature type="chain" id="PRO_5044827459" evidence="2">
    <location>
        <begin position="21"/>
        <end position="300"/>
    </location>
</feature>
<dbReference type="EMBL" id="JBICBT010001186">
    <property type="protein sequence ID" value="KAL3079494.1"/>
    <property type="molecule type" value="Genomic_DNA"/>
</dbReference>
<feature type="signal peptide" evidence="2">
    <location>
        <begin position="1"/>
        <end position="20"/>
    </location>
</feature>